<dbReference type="InterPro" id="IPR024976">
    <property type="entry name" value="DUF3885"/>
</dbReference>
<keyword evidence="3" id="KW-1185">Reference proteome</keyword>
<dbReference type="AlphaFoldDB" id="A0A5B9VWF8"/>
<evidence type="ECO:0000259" key="1">
    <source>
        <dbReference type="Pfam" id="PF13021"/>
    </source>
</evidence>
<feature type="domain" description="DUF3885" evidence="1">
    <location>
        <begin position="16"/>
        <end position="186"/>
    </location>
</feature>
<accession>A0A5B9VWF8</accession>
<reference evidence="2 3" key="1">
    <citation type="submission" date="2019-08" db="EMBL/GenBank/DDBJ databases">
        <title>Deep-cultivation of Planctomycetes and their phenomic and genomic characterization uncovers novel biology.</title>
        <authorList>
            <person name="Wiegand S."/>
            <person name="Jogler M."/>
            <person name="Boedeker C."/>
            <person name="Pinto D."/>
            <person name="Vollmers J."/>
            <person name="Rivas-Marin E."/>
            <person name="Kohn T."/>
            <person name="Peeters S.H."/>
            <person name="Heuer A."/>
            <person name="Rast P."/>
            <person name="Oberbeckmann S."/>
            <person name="Bunk B."/>
            <person name="Jeske O."/>
            <person name="Meyerdierks A."/>
            <person name="Storesund J.E."/>
            <person name="Kallscheuer N."/>
            <person name="Luecker S."/>
            <person name="Lage O.M."/>
            <person name="Pohl T."/>
            <person name="Merkel B.J."/>
            <person name="Hornburger P."/>
            <person name="Mueller R.-W."/>
            <person name="Bruemmer F."/>
            <person name="Labrenz M."/>
            <person name="Spormann A.M."/>
            <person name="Op den Camp H."/>
            <person name="Overmann J."/>
            <person name="Amann R."/>
            <person name="Jetten M.S.M."/>
            <person name="Mascher T."/>
            <person name="Medema M.H."/>
            <person name="Devos D.P."/>
            <person name="Kaster A.-K."/>
            <person name="Ovreas L."/>
            <person name="Rohde M."/>
            <person name="Galperin M.Y."/>
            <person name="Jogler C."/>
        </authorList>
    </citation>
    <scope>NUCLEOTIDE SEQUENCE [LARGE SCALE GENOMIC DNA]</scope>
    <source>
        <strain evidence="2 3">OJF2</strain>
    </source>
</reference>
<dbReference type="KEGG" id="agv:OJF2_08890"/>
<organism evidence="2 3">
    <name type="scientific">Aquisphaera giovannonii</name>
    <dbReference type="NCBI Taxonomy" id="406548"/>
    <lineage>
        <taxon>Bacteria</taxon>
        <taxon>Pseudomonadati</taxon>
        <taxon>Planctomycetota</taxon>
        <taxon>Planctomycetia</taxon>
        <taxon>Isosphaerales</taxon>
        <taxon>Isosphaeraceae</taxon>
        <taxon>Aquisphaera</taxon>
    </lineage>
</organism>
<dbReference type="Pfam" id="PF13021">
    <property type="entry name" value="DUF3885"/>
    <property type="match status" value="1"/>
</dbReference>
<protein>
    <recommendedName>
        <fullName evidence="1">DUF3885 domain-containing protein</fullName>
    </recommendedName>
</protein>
<gene>
    <name evidence="2" type="ORF">OJF2_08890</name>
</gene>
<sequence length="190" mass="21696">MLTDWSRHFPGCDPVAHEMKFAFPERWVRFHSLPGSKRYPEDESEYAIALGRQNRVLDELIGRGGRVVLLTTEYSDSEASPSDRPATGEVDPLGRPWQSFLMHETDQDPTGPTFWHIFASEWMWSPGILDPILRLVADDVIRNVMIVHPECAWLFHPYDGGMDLILESSAVRDLIRASHPDWLSSRPDGL</sequence>
<evidence type="ECO:0000313" key="3">
    <source>
        <dbReference type="Proteomes" id="UP000324233"/>
    </source>
</evidence>
<evidence type="ECO:0000313" key="2">
    <source>
        <dbReference type="EMBL" id="QEH32419.1"/>
    </source>
</evidence>
<dbReference type="Proteomes" id="UP000324233">
    <property type="component" value="Chromosome"/>
</dbReference>
<dbReference type="EMBL" id="CP042997">
    <property type="protein sequence ID" value="QEH32419.1"/>
    <property type="molecule type" value="Genomic_DNA"/>
</dbReference>
<proteinExistence type="predicted"/>
<name>A0A5B9VWF8_9BACT</name>